<name>A0A0K1Y953_9CAUD</name>
<gene>
    <name evidence="1" type="ORF">SEA_AARONOCOLUS_42</name>
</gene>
<evidence type="ECO:0008006" key="3">
    <source>
        <dbReference type="Google" id="ProtNLM"/>
    </source>
</evidence>
<reference evidence="1 2" key="1">
    <citation type="submission" date="2015-06" db="EMBL/GenBank/DDBJ databases">
        <authorList>
            <person name="Bond A.M."/>
            <person name="Lara A."/>
            <person name="Barnett S.E."/>
            <person name="Bhuiyan S."/>
            <person name="Layton S.R."/>
            <person name="Donegan-Quick R."/>
            <person name="Benjamin R.C."/>
            <person name="Hughes L.E."/>
            <person name="Bradley K.W."/>
            <person name="Asai D.J."/>
            <person name="Bowman C.A."/>
            <person name="Russell D.A."/>
            <person name="Pope W.H."/>
            <person name="Jacobs-Sera D."/>
            <person name="Hendrix R.W."/>
            <person name="Hatfull G.F."/>
        </authorList>
    </citation>
    <scope>NUCLEOTIDE SEQUENCE [LARGE SCALE GENOMIC DNA]</scope>
</reference>
<organism evidence="1 2">
    <name type="scientific">Streptomyces phage Aaronocolus</name>
    <dbReference type="NCBI Taxonomy" id="1690426"/>
    <lineage>
        <taxon>Viruses</taxon>
        <taxon>Duplodnaviria</taxon>
        <taxon>Heunggongvirae</taxon>
        <taxon>Uroviricota</taxon>
        <taxon>Caudoviricetes</taxon>
        <taxon>Arquatrovirinae</taxon>
        <taxon>Likavirus</taxon>
        <taxon>Likavirus aaronocolus</taxon>
    </lineage>
</organism>
<dbReference type="Proteomes" id="UP000230189">
    <property type="component" value="Segment"/>
</dbReference>
<sequence length="75" mass="8329">MTRRVQPLPGRPGVKLAAIWEAMTPVERQMFKPVLLGSASAEWLADVLRSSGHEVSASTIRTYRRALRREGVPSV</sequence>
<evidence type="ECO:0000313" key="2">
    <source>
        <dbReference type="Proteomes" id="UP000230189"/>
    </source>
</evidence>
<accession>A0A0K1Y953</accession>
<dbReference type="EMBL" id="KT124227">
    <property type="protein sequence ID" value="AKY03424.1"/>
    <property type="molecule type" value="Genomic_DNA"/>
</dbReference>
<protein>
    <recommendedName>
        <fullName evidence="3">Helix-turn-helix DNA binding domain protein</fullName>
    </recommendedName>
</protein>
<proteinExistence type="predicted"/>
<evidence type="ECO:0000313" key="1">
    <source>
        <dbReference type="EMBL" id="AKY03424.1"/>
    </source>
</evidence>
<keyword evidence="2" id="KW-1185">Reference proteome</keyword>